<dbReference type="Pfam" id="PF01936">
    <property type="entry name" value="NYN"/>
    <property type="match status" value="1"/>
</dbReference>
<dbReference type="Pfam" id="PF00313">
    <property type="entry name" value="CSD"/>
    <property type="match status" value="1"/>
</dbReference>
<evidence type="ECO:0000313" key="4">
    <source>
        <dbReference type="Proteomes" id="UP000636891"/>
    </source>
</evidence>
<comment type="caution">
    <text evidence="3">The sequence shown here is derived from an EMBL/GenBank/DDBJ whole genome shotgun (WGS) entry which is preliminary data.</text>
</comment>
<protein>
    <submittedName>
        <fullName evidence="3">NYN domain-containing protein</fullName>
    </submittedName>
</protein>
<proteinExistence type="predicted"/>
<dbReference type="InterPro" id="IPR002059">
    <property type="entry name" value="CSP_DNA-bd"/>
</dbReference>
<dbReference type="Proteomes" id="UP000636891">
    <property type="component" value="Unassembled WGS sequence"/>
</dbReference>
<dbReference type="Gene3D" id="2.40.50.140">
    <property type="entry name" value="Nucleic acid-binding proteins"/>
    <property type="match status" value="1"/>
</dbReference>
<dbReference type="Gene3D" id="3.40.50.1010">
    <property type="entry name" value="5'-nuclease"/>
    <property type="match status" value="1"/>
</dbReference>
<dbReference type="RefSeq" id="WP_055206171.1">
    <property type="nucleotide sequence ID" value="NZ_JACOOK010000005.1"/>
</dbReference>
<sequence length="309" mass="35892">MISPFESRRIGIFYDGNFLLHASNYYNYIHHMKRRLSLGGLHRFIQHRVAEEEGVEPLQCQIAEAHYFRGRLNAADAAQRGNQLYNDRVFDDILMAEGIHPHYLPLRNLLGKREERGIDVWLSLEAFELVMMRRLDIVVLIVADTDYTPLLRKLMSFGVRVMLLSWDFEYTTDEGVRMITKTSHELLSMATYPVAMHDVIDYGIEQNNPLINDLFVPVDPSRQQTERTKSYEVSEVLSLKNGFGFIKYPNNNLFFHYQDVVGEFSDLSVGDKVEFTVEQNPQKQDVAKNVRKLTPEEVENLESDEQPDL</sequence>
<dbReference type="InterPro" id="IPR047140">
    <property type="entry name" value="LabA"/>
</dbReference>
<evidence type="ECO:0000256" key="1">
    <source>
        <dbReference type="SAM" id="MobiDB-lite"/>
    </source>
</evidence>
<feature type="region of interest" description="Disordered" evidence="1">
    <location>
        <begin position="284"/>
        <end position="309"/>
    </location>
</feature>
<feature type="domain" description="CSD" evidence="2">
    <location>
        <begin position="229"/>
        <end position="292"/>
    </location>
</feature>
<dbReference type="InterPro" id="IPR021139">
    <property type="entry name" value="NYN"/>
</dbReference>
<dbReference type="PROSITE" id="PS51857">
    <property type="entry name" value="CSD_2"/>
    <property type="match status" value="1"/>
</dbReference>
<dbReference type="PANTHER" id="PTHR35458:SF8">
    <property type="entry name" value="SLR0650 PROTEIN"/>
    <property type="match status" value="1"/>
</dbReference>
<keyword evidence="4" id="KW-1185">Reference proteome</keyword>
<dbReference type="EMBL" id="JACOOK010000005">
    <property type="protein sequence ID" value="MBC5617372.1"/>
    <property type="molecule type" value="Genomic_DNA"/>
</dbReference>
<feature type="compositionally biased region" description="Acidic residues" evidence="1">
    <location>
        <begin position="296"/>
        <end position="309"/>
    </location>
</feature>
<reference evidence="3 4" key="1">
    <citation type="submission" date="2020-08" db="EMBL/GenBank/DDBJ databases">
        <title>Genome public.</title>
        <authorList>
            <person name="Liu C."/>
            <person name="Sun Q."/>
        </authorList>
    </citation>
    <scope>NUCLEOTIDE SEQUENCE [LARGE SCALE GENOMIC DNA]</scope>
    <source>
        <strain evidence="3 4">New-7</strain>
    </source>
</reference>
<accession>A0ABR7CNX1</accession>
<dbReference type="PANTHER" id="PTHR35458">
    <property type="entry name" value="SLR0755 PROTEIN"/>
    <property type="match status" value="1"/>
</dbReference>
<evidence type="ECO:0000259" key="2">
    <source>
        <dbReference type="PROSITE" id="PS51857"/>
    </source>
</evidence>
<dbReference type="InterPro" id="IPR012340">
    <property type="entry name" value="NA-bd_OB-fold"/>
</dbReference>
<dbReference type="SUPFAM" id="SSF50249">
    <property type="entry name" value="Nucleic acid-binding proteins"/>
    <property type="match status" value="1"/>
</dbReference>
<name>A0ABR7CNX1_9BACT</name>
<gene>
    <name evidence="3" type="ORF">H8S08_10145</name>
</gene>
<evidence type="ECO:0000313" key="3">
    <source>
        <dbReference type="EMBL" id="MBC5617372.1"/>
    </source>
</evidence>
<organism evidence="3 4">
    <name type="scientific">Alistipes hominis</name>
    <dbReference type="NCBI Taxonomy" id="2763015"/>
    <lineage>
        <taxon>Bacteria</taxon>
        <taxon>Pseudomonadati</taxon>
        <taxon>Bacteroidota</taxon>
        <taxon>Bacteroidia</taxon>
        <taxon>Bacteroidales</taxon>
        <taxon>Rikenellaceae</taxon>
        <taxon>Alistipes</taxon>
    </lineage>
</organism>